<dbReference type="GO" id="GO:0046872">
    <property type="term" value="F:metal ion binding"/>
    <property type="evidence" value="ECO:0007669"/>
    <property type="project" value="UniProtKB-KW"/>
</dbReference>
<name>A0A8C4N2Q2_EPTBU</name>
<dbReference type="PANTHER" id="PTHR22748:SF6">
    <property type="entry name" value="DNA-(APURINIC OR APYRIMIDINIC SITE) ENDONUCLEASE"/>
    <property type="match status" value="1"/>
</dbReference>
<dbReference type="GO" id="GO:0001947">
    <property type="term" value="P:heart looping"/>
    <property type="evidence" value="ECO:0007669"/>
    <property type="project" value="Ensembl"/>
</dbReference>
<evidence type="ECO:0000256" key="5">
    <source>
        <dbReference type="ARBA" id="ARBA00022763"/>
    </source>
</evidence>
<keyword evidence="4 10" id="KW-0479">Metal-binding</keyword>
<dbReference type="AlphaFoldDB" id="A0A8C4N2Q2"/>
<accession>A0A8C4N2Q2</accession>
<protein>
    <recommendedName>
        <fullName evidence="12">DNA repair nuclease/redox regulator APEX1</fullName>
        <shortName evidence="12">APEN</shortName>
        <shortName evidence="12">REF-1</shortName>
        <ecNumber evidence="12">3.1.11.2</ecNumber>
        <ecNumber evidence="12">3.1.21.-</ecNumber>
    </recommendedName>
    <alternativeName>
        <fullName evidence="12">APEX nuclease</fullName>
    </alternativeName>
    <alternativeName>
        <fullName evidence="12">Apurinic-apyrimidinic endonuclease 1</fullName>
    </alternativeName>
    <alternativeName>
        <fullName evidence="12">Redox factor-1</fullName>
    </alternativeName>
    <component>
        <recommendedName>
            <fullName evidence="12">DNA repair nuclease/redox regulator APEX1, mitochondrial</fullName>
        </recommendedName>
    </component>
</protein>
<dbReference type="Proteomes" id="UP000694388">
    <property type="component" value="Unplaced"/>
</dbReference>
<feature type="active site" description="Proton acceptor" evidence="9">
    <location>
        <position position="250"/>
    </location>
</feature>
<feature type="active site" evidence="9">
    <location>
        <position position="112"/>
    </location>
</feature>
<keyword evidence="7 10" id="KW-0460">Magnesium</keyword>
<keyword evidence="12" id="KW-0255">Endonuclease</keyword>
<evidence type="ECO:0000256" key="9">
    <source>
        <dbReference type="PIRSR" id="PIRSR604808-1"/>
    </source>
</evidence>
<proteinExistence type="inferred from homology"/>
<evidence type="ECO:0000256" key="3">
    <source>
        <dbReference type="ARBA" id="ARBA00007092"/>
    </source>
</evidence>
<feature type="chain" id="PRO_5034613470" description="DNA repair nuclease/redox regulator APEX1" evidence="13">
    <location>
        <begin position="29"/>
        <end position="259"/>
    </location>
</feature>
<evidence type="ECO:0000256" key="7">
    <source>
        <dbReference type="ARBA" id="ARBA00022842"/>
    </source>
</evidence>
<feature type="binding site" evidence="10">
    <location>
        <position position="250"/>
    </location>
    <ligand>
        <name>Mg(2+)</name>
        <dbReference type="ChEBI" id="CHEBI:18420"/>
        <label>1</label>
    </ligand>
</feature>
<feature type="signal peptide" evidence="13">
    <location>
        <begin position="1"/>
        <end position="28"/>
    </location>
</feature>
<dbReference type="EC" id="3.1.21.-" evidence="12"/>
<evidence type="ECO:0000256" key="1">
    <source>
        <dbReference type="ARBA" id="ARBA00000493"/>
    </source>
</evidence>
<sequence>MATQCKTANRFLLLVCIYLLLFLQWVTKDSPDILCLQEVKCSAENVPAAVRDLGDFPHQFWSTGVREGLHGVGLLCKEKPLKVTYGINMKEFDEEGRAITAEFDSFILVMAYVPNSGRGLVRLDDRERWDETFCKHLKGLQEDKPLVVCGDFNVAYEEIDLKNPKSNKDRTPGFTQRERDGFRRLLDIGLVDSFRKLYPDVQYAYTFWTYMMNARAKNVGWRLDYFLLSNDLMSALCDSKIRSDVRGSDHCPISLRLAM</sequence>
<feature type="site" description="Transition state stabilizer" evidence="11">
    <location>
        <position position="153"/>
    </location>
</feature>
<evidence type="ECO:0000256" key="4">
    <source>
        <dbReference type="ARBA" id="ARBA00022723"/>
    </source>
</evidence>
<dbReference type="GO" id="GO:0005739">
    <property type="term" value="C:mitochondrion"/>
    <property type="evidence" value="ECO:0007669"/>
    <property type="project" value="UniProtKB-SubCell"/>
</dbReference>
<dbReference type="GO" id="GO:0003906">
    <property type="term" value="F:DNA-(apurinic or apyrimidinic site) endonuclease activity"/>
    <property type="evidence" value="ECO:0007669"/>
    <property type="project" value="Ensembl"/>
</dbReference>
<dbReference type="GO" id="GO:0060047">
    <property type="term" value="P:heart contraction"/>
    <property type="evidence" value="ECO:0007669"/>
    <property type="project" value="Ensembl"/>
</dbReference>
<dbReference type="CDD" id="cd09087">
    <property type="entry name" value="Ape1-like_AP-endo"/>
    <property type="match status" value="1"/>
</dbReference>
<feature type="binding site" evidence="10">
    <location>
        <position position="249"/>
    </location>
    <ligand>
        <name>Mg(2+)</name>
        <dbReference type="ChEBI" id="CHEBI:18420"/>
        <label>1</label>
    </ligand>
</feature>
<dbReference type="PROSITE" id="PS00727">
    <property type="entry name" value="AP_NUCLEASE_F1_2"/>
    <property type="match status" value="1"/>
</dbReference>
<feature type="domain" description="Endonuclease/exonuclease/phosphatase" evidence="14">
    <location>
        <begin position="22"/>
        <end position="250"/>
    </location>
</feature>
<keyword evidence="6 12" id="KW-0378">Hydrolase</keyword>
<dbReference type="PROSITE" id="PS00728">
    <property type="entry name" value="AP_NUCLEASE_F1_3"/>
    <property type="match status" value="1"/>
</dbReference>
<reference evidence="15" key="1">
    <citation type="submission" date="2025-08" db="UniProtKB">
        <authorList>
            <consortium name="Ensembl"/>
        </authorList>
    </citation>
    <scope>IDENTIFICATION</scope>
</reference>
<feature type="site" description="Important for catalytic activity" evidence="11">
    <location>
        <position position="224"/>
    </location>
</feature>
<dbReference type="GO" id="GO:0008081">
    <property type="term" value="F:phosphoric diester hydrolase activity"/>
    <property type="evidence" value="ECO:0007669"/>
    <property type="project" value="TreeGrafter"/>
</dbReference>
<keyword evidence="10" id="KW-0464">Manganese</keyword>
<dbReference type="Pfam" id="PF03372">
    <property type="entry name" value="Exo_endo_phos"/>
    <property type="match status" value="1"/>
</dbReference>
<evidence type="ECO:0000256" key="2">
    <source>
        <dbReference type="ARBA" id="ARBA00001936"/>
    </source>
</evidence>
<evidence type="ECO:0000313" key="16">
    <source>
        <dbReference type="Proteomes" id="UP000694388"/>
    </source>
</evidence>
<keyword evidence="12" id="KW-0963">Cytoplasm</keyword>
<evidence type="ECO:0000256" key="13">
    <source>
        <dbReference type="SAM" id="SignalP"/>
    </source>
</evidence>
<reference evidence="15" key="2">
    <citation type="submission" date="2025-09" db="UniProtKB">
        <authorList>
            <consortium name="Ensembl"/>
        </authorList>
    </citation>
    <scope>IDENTIFICATION</scope>
</reference>
<evidence type="ECO:0000259" key="14">
    <source>
        <dbReference type="Pfam" id="PF03372"/>
    </source>
</evidence>
<keyword evidence="5 12" id="KW-0227">DNA damage</keyword>
<keyword evidence="13" id="KW-0732">Signal</keyword>
<comment type="cofactor">
    <cofactor evidence="10 12">
        <name>Mg(2+)</name>
        <dbReference type="ChEBI" id="CHEBI:18420"/>
    </cofactor>
    <cofactor evidence="10 12">
        <name>Mn(2+)</name>
        <dbReference type="ChEBI" id="CHEBI:29035"/>
    </cofactor>
    <text evidence="10 12">Probably binds two magnesium or manganese ions per subunit.</text>
</comment>
<evidence type="ECO:0000256" key="11">
    <source>
        <dbReference type="PIRSR" id="PIRSR604808-3"/>
    </source>
</evidence>
<dbReference type="InterPro" id="IPR036691">
    <property type="entry name" value="Endo/exonu/phosph_ase_sf"/>
</dbReference>
<evidence type="ECO:0000256" key="10">
    <source>
        <dbReference type="PIRSR" id="PIRSR604808-2"/>
    </source>
</evidence>
<comment type="catalytic activity">
    <reaction evidence="1">
        <text>Exonucleolytic cleavage in the 3'- to 5'-direction to yield nucleoside 5'-phosphates.</text>
        <dbReference type="EC" id="3.1.11.2"/>
    </reaction>
</comment>
<dbReference type="GO" id="GO:0043066">
    <property type="term" value="P:negative regulation of apoptotic process"/>
    <property type="evidence" value="ECO:0007669"/>
    <property type="project" value="Ensembl"/>
</dbReference>
<feature type="site" description="Interaction with DNA substrate" evidence="11">
    <location>
        <position position="250"/>
    </location>
</feature>
<dbReference type="InterPro" id="IPR020847">
    <property type="entry name" value="AP_endonuclease_F1_BS"/>
</dbReference>
<keyword evidence="12" id="KW-0496">Mitochondrion</keyword>
<dbReference type="InterPro" id="IPR005135">
    <property type="entry name" value="Endo/exonuclease/phosphatase"/>
</dbReference>
<keyword evidence="16" id="KW-1185">Reference proteome</keyword>
<feature type="active site" description="Proton donor/acceptor" evidence="9">
    <location>
        <position position="151"/>
    </location>
</feature>
<comment type="function">
    <text evidence="12">Initiates repair of AP sites in DNA by catalyzing hydrolytic incision of the phosphodiester backbone immediately adjacent to the damage, generating a single-strand break with 5'-deoxyribose phosphate and 3'-hydroxyl ends.</text>
</comment>
<dbReference type="InterPro" id="IPR004808">
    <property type="entry name" value="AP_endonuc_1"/>
</dbReference>
<comment type="cofactor">
    <cofactor evidence="2">
        <name>Mn(2+)</name>
        <dbReference type="ChEBI" id="CHEBI:29035"/>
    </cofactor>
</comment>
<keyword evidence="12" id="KW-0539">Nucleus</keyword>
<dbReference type="NCBIfam" id="TIGR00195">
    <property type="entry name" value="exoDNase_III"/>
    <property type="match status" value="1"/>
</dbReference>
<evidence type="ECO:0000256" key="12">
    <source>
        <dbReference type="RuleBase" id="RU362131"/>
    </source>
</evidence>
<dbReference type="GeneTree" id="ENSGT00530000063540"/>
<dbReference type="GO" id="GO:0010628">
    <property type="term" value="P:positive regulation of gene expression"/>
    <property type="evidence" value="ECO:0007669"/>
    <property type="project" value="Ensembl"/>
</dbReference>
<dbReference type="GO" id="GO:0003677">
    <property type="term" value="F:DNA binding"/>
    <property type="evidence" value="ECO:0007669"/>
    <property type="project" value="UniProtKB-KW"/>
</dbReference>
<feature type="binding site" evidence="10">
    <location>
        <position position="153"/>
    </location>
    <ligand>
        <name>Mg(2+)</name>
        <dbReference type="ChEBI" id="CHEBI:18420"/>
        <label>1</label>
    </ligand>
</feature>
<dbReference type="SUPFAM" id="SSF56219">
    <property type="entry name" value="DNase I-like"/>
    <property type="match status" value="1"/>
</dbReference>
<dbReference type="GO" id="GO:0006284">
    <property type="term" value="P:base-excision repair"/>
    <property type="evidence" value="ECO:0007669"/>
    <property type="project" value="TreeGrafter"/>
</dbReference>
<keyword evidence="12" id="KW-0540">Nuclease</keyword>
<dbReference type="PANTHER" id="PTHR22748">
    <property type="entry name" value="AP ENDONUCLEASE"/>
    <property type="match status" value="1"/>
</dbReference>
<dbReference type="EC" id="3.1.11.2" evidence="12"/>
<comment type="subcellular location">
    <subcellularLocation>
        <location evidence="12">Nucleus</location>
    </subcellularLocation>
    <subcellularLocation>
        <location evidence="12">Cytoplasm</location>
    </subcellularLocation>
    <subcellularLocation>
        <location evidence="12">Mitochondrion</location>
    </subcellularLocation>
</comment>
<dbReference type="OMA" id="GWRIDYY"/>
<comment type="similarity">
    <text evidence="3 12">Belongs to the DNA repair enzymes AP/ExoA family.</text>
</comment>
<dbReference type="GO" id="GO:0008311">
    <property type="term" value="F:double-stranded DNA 3'-5' DNA exonuclease activity"/>
    <property type="evidence" value="ECO:0007669"/>
    <property type="project" value="UniProtKB-EC"/>
</dbReference>
<organism evidence="15 16">
    <name type="scientific">Eptatretus burgeri</name>
    <name type="common">Inshore hagfish</name>
    <dbReference type="NCBI Taxonomy" id="7764"/>
    <lineage>
        <taxon>Eukaryota</taxon>
        <taxon>Metazoa</taxon>
        <taxon>Chordata</taxon>
        <taxon>Craniata</taxon>
        <taxon>Vertebrata</taxon>
        <taxon>Cyclostomata</taxon>
        <taxon>Myxini</taxon>
        <taxon>Myxiniformes</taxon>
        <taxon>Myxinidae</taxon>
        <taxon>Eptatretinae</taxon>
        <taxon>Eptatretus</taxon>
    </lineage>
</organism>
<keyword evidence="8 12" id="KW-0234">DNA repair</keyword>
<dbReference type="PROSITE" id="PS51435">
    <property type="entry name" value="AP_NUCLEASE_F1_4"/>
    <property type="match status" value="1"/>
</dbReference>
<dbReference type="Ensembl" id="ENSEBUT00000000837.1">
    <property type="protein sequence ID" value="ENSEBUP00000000537.1"/>
    <property type="gene ID" value="ENSEBUG00000000622.1"/>
</dbReference>
<dbReference type="Gene3D" id="3.60.10.10">
    <property type="entry name" value="Endonuclease/exonuclease/phosphatase"/>
    <property type="match status" value="1"/>
</dbReference>
<evidence type="ECO:0000313" key="15">
    <source>
        <dbReference type="Ensembl" id="ENSEBUP00000000537.1"/>
    </source>
</evidence>
<dbReference type="InterPro" id="IPR020848">
    <property type="entry name" value="AP_endonuclease_F1_CS"/>
</dbReference>
<feature type="binding site" evidence="10">
    <location>
        <position position="151"/>
    </location>
    <ligand>
        <name>Mg(2+)</name>
        <dbReference type="ChEBI" id="CHEBI:18420"/>
        <label>1</label>
    </ligand>
</feature>
<dbReference type="NCBIfam" id="TIGR00633">
    <property type="entry name" value="xth"/>
    <property type="match status" value="1"/>
</dbReference>
<evidence type="ECO:0000256" key="8">
    <source>
        <dbReference type="ARBA" id="ARBA00023204"/>
    </source>
</evidence>
<evidence type="ECO:0000256" key="6">
    <source>
        <dbReference type="ARBA" id="ARBA00022801"/>
    </source>
</evidence>
<dbReference type="PROSITE" id="PS00726">
    <property type="entry name" value="AP_NUCLEASE_F1_1"/>
    <property type="match status" value="1"/>
</dbReference>
<keyword evidence="12" id="KW-0238">DNA-binding</keyword>
<dbReference type="GO" id="GO:0005634">
    <property type="term" value="C:nucleus"/>
    <property type="evidence" value="ECO:0007669"/>
    <property type="project" value="UniProtKB-SubCell"/>
</dbReference>
<feature type="binding site" evidence="10">
    <location>
        <position position="38"/>
    </location>
    <ligand>
        <name>Mg(2+)</name>
        <dbReference type="ChEBI" id="CHEBI:18420"/>
        <label>1</label>
    </ligand>
</feature>